<gene>
    <name evidence="2" type="ORF">JKJ07_41895</name>
</gene>
<proteinExistence type="predicted"/>
<dbReference type="RefSeq" id="WP_202997591.1">
    <property type="nucleotide sequence ID" value="NZ_JAENHO010000016.1"/>
</dbReference>
<dbReference type="InterPro" id="IPR001387">
    <property type="entry name" value="Cro/C1-type_HTH"/>
</dbReference>
<dbReference type="Proteomes" id="UP000598996">
    <property type="component" value="Unassembled WGS sequence"/>
</dbReference>
<dbReference type="SMART" id="SM00530">
    <property type="entry name" value="HTH_XRE"/>
    <property type="match status" value="1"/>
</dbReference>
<sequence>MTDRGSILREVMLEVGITQSELSRISGVRQPSISQYISGRGHLSDDMLDRLLSCMGYRLEVVRRPFRPELSRSSRRSWELHRRLSSHLTSETLDEWRPTMLRNLIHLREVNRGQPHLRNLDRWEHLIESGDVSRLHRVMTGLDADSVEMREVSPLRGLLSQGERSEALGLVS</sequence>
<dbReference type="PROSITE" id="PS50943">
    <property type="entry name" value="HTH_CROC1"/>
    <property type="match status" value="1"/>
</dbReference>
<dbReference type="EMBL" id="JAENHO010000016">
    <property type="protein sequence ID" value="MBL7260858.1"/>
    <property type="molecule type" value="Genomic_DNA"/>
</dbReference>
<dbReference type="Gene3D" id="1.10.260.40">
    <property type="entry name" value="lambda repressor-like DNA-binding domains"/>
    <property type="match status" value="1"/>
</dbReference>
<evidence type="ECO:0000259" key="1">
    <source>
        <dbReference type="PROSITE" id="PS50943"/>
    </source>
</evidence>
<evidence type="ECO:0000313" key="3">
    <source>
        <dbReference type="Proteomes" id="UP000598996"/>
    </source>
</evidence>
<keyword evidence="3" id="KW-1185">Reference proteome</keyword>
<dbReference type="SUPFAM" id="SSF47413">
    <property type="entry name" value="lambda repressor-like DNA-binding domains"/>
    <property type="match status" value="1"/>
</dbReference>
<evidence type="ECO:0000313" key="2">
    <source>
        <dbReference type="EMBL" id="MBL7260858.1"/>
    </source>
</evidence>
<protein>
    <submittedName>
        <fullName evidence="2">Helix-turn-helix transcriptional regulator</fullName>
    </submittedName>
</protein>
<dbReference type="CDD" id="cd00093">
    <property type="entry name" value="HTH_XRE"/>
    <property type="match status" value="1"/>
</dbReference>
<comment type="caution">
    <text evidence="2">The sequence shown here is derived from an EMBL/GenBank/DDBJ whole genome shotgun (WGS) entry which is preliminary data.</text>
</comment>
<dbReference type="InterPro" id="IPR010982">
    <property type="entry name" value="Lambda_DNA-bd_dom_sf"/>
</dbReference>
<organism evidence="2 3">
    <name type="scientific">Paractinoplanes lichenicola</name>
    <dbReference type="NCBI Taxonomy" id="2802976"/>
    <lineage>
        <taxon>Bacteria</taxon>
        <taxon>Bacillati</taxon>
        <taxon>Actinomycetota</taxon>
        <taxon>Actinomycetes</taxon>
        <taxon>Micromonosporales</taxon>
        <taxon>Micromonosporaceae</taxon>
        <taxon>Paractinoplanes</taxon>
    </lineage>
</organism>
<accession>A0ABS1W296</accession>
<feature type="domain" description="HTH cro/C1-type" evidence="1">
    <location>
        <begin position="8"/>
        <end position="62"/>
    </location>
</feature>
<name>A0ABS1W296_9ACTN</name>
<reference evidence="2 3" key="1">
    <citation type="submission" date="2021-01" db="EMBL/GenBank/DDBJ databases">
        <title>Actinoplanes sp. nov. LDG1-01 isolated from lichen.</title>
        <authorList>
            <person name="Saeng-In P."/>
            <person name="Phongsopitanun W."/>
            <person name="Kanchanasin P."/>
            <person name="Yuki M."/>
            <person name="Kudo T."/>
            <person name="Ohkuma M."/>
            <person name="Tanasupawat S."/>
        </authorList>
    </citation>
    <scope>NUCLEOTIDE SEQUENCE [LARGE SCALE GENOMIC DNA]</scope>
    <source>
        <strain evidence="2 3">LDG1-01</strain>
    </source>
</reference>
<dbReference type="Pfam" id="PF01381">
    <property type="entry name" value="HTH_3"/>
    <property type="match status" value="1"/>
</dbReference>